<evidence type="ECO:0000256" key="2">
    <source>
        <dbReference type="ARBA" id="ARBA00023015"/>
    </source>
</evidence>
<comment type="subcellular location">
    <subcellularLocation>
        <location evidence="1">Nucleus</location>
    </subcellularLocation>
</comment>
<dbReference type="EMBL" id="BLKG01000014">
    <property type="protein sequence ID" value="GFF77429.1"/>
    <property type="molecule type" value="Genomic_DNA"/>
</dbReference>
<keyword evidence="4" id="KW-0539">Nucleus</keyword>
<feature type="region of interest" description="Disordered" evidence="5">
    <location>
        <begin position="1"/>
        <end position="27"/>
    </location>
</feature>
<keyword evidence="8" id="KW-1185">Reference proteome</keyword>
<dbReference type="PANTHER" id="PTHR31001:SF58">
    <property type="entry name" value="ZN(II)2CYS6 TRANSCRIPTION FACTOR (EUROFUNG)"/>
    <property type="match status" value="1"/>
</dbReference>
<dbReference type="CDD" id="cd12148">
    <property type="entry name" value="fungal_TF_MHR"/>
    <property type="match status" value="1"/>
</dbReference>
<proteinExistence type="predicted"/>
<evidence type="ECO:0000256" key="5">
    <source>
        <dbReference type="SAM" id="MobiDB-lite"/>
    </source>
</evidence>
<name>A0ABQ1AAE4_9EURO</name>
<accession>A0ABQ1AAE4</accession>
<evidence type="ECO:0000256" key="1">
    <source>
        <dbReference type="ARBA" id="ARBA00004123"/>
    </source>
</evidence>
<dbReference type="Pfam" id="PF04082">
    <property type="entry name" value="Fungal_trans"/>
    <property type="match status" value="1"/>
</dbReference>
<keyword evidence="3" id="KW-0804">Transcription</keyword>
<dbReference type="InterPro" id="IPR007219">
    <property type="entry name" value="XnlR_reg_dom"/>
</dbReference>
<keyword evidence="2" id="KW-0805">Transcription regulation</keyword>
<gene>
    <name evidence="7" type="ORF">IFM53868_02085</name>
</gene>
<evidence type="ECO:0000313" key="7">
    <source>
        <dbReference type="EMBL" id="GFF77429.1"/>
    </source>
</evidence>
<evidence type="ECO:0000256" key="4">
    <source>
        <dbReference type="ARBA" id="ARBA00023242"/>
    </source>
</evidence>
<evidence type="ECO:0000256" key="3">
    <source>
        <dbReference type="ARBA" id="ARBA00023163"/>
    </source>
</evidence>
<feature type="domain" description="Xylanolytic transcriptional activator regulatory" evidence="6">
    <location>
        <begin position="173"/>
        <end position="256"/>
    </location>
</feature>
<dbReference type="InterPro" id="IPR050613">
    <property type="entry name" value="Sec_Metabolite_Reg"/>
</dbReference>
<sequence>MLTLSHLNADAFENPKKNNGRKRPRFREPVSCNRCRKSKCAAIASHHANRAKIVEWTRRSPRSTEIDLLALQQPAPRSCDGHPRSVLPHNQFTVSHANSAFKGSDFKTRLIGSTRWMAVCNDLPLIGAMLDKTVGFQPTWRIFAEVRSLLRIANSVPAGVNGDDKKLLDLLPDRSTCEEWISLMGVMGLATQVVLIMGLHRDPALFPGVTPYYAEVRKRLWARFFRLNLDYCIRSGSQFGIRLEDVDCPLPSPIDLLTLDPGFVMGSATLLNQDQEATDQAFNIAAMKLAIVWDRMRASLRKILRELPPNLQEGASSCSPIEKLQQALLSVHVHSFIIIIALNLVLGVPSHDSQRGDLYETWDNSVSILHQLQEVLQSGSELSGVAYHLLWTDLARAALTAFLVLGRLRSINLGTTVSNGPPPTLAMFQQLLLKSLDSLSQILAGRYRLRPVAAKTRLVLAVATTVTSSLIKDFGDSEQDSKFLQVGITAAEKVVTEMEHSLKGEHQDSTLALLGFNTARTSAPPSAPTSPAAKWMNHAPLPDPLIQTLIPSDYDFYPGSESPGLGLQSDLYLPYSMAPFGSTSTIQCMPNLLWEDA</sequence>
<dbReference type="PANTHER" id="PTHR31001">
    <property type="entry name" value="UNCHARACTERIZED TRANSCRIPTIONAL REGULATORY PROTEIN"/>
    <property type="match status" value="1"/>
</dbReference>
<organism evidence="7 8">
    <name type="scientific">Aspergillus udagawae</name>
    <dbReference type="NCBI Taxonomy" id="91492"/>
    <lineage>
        <taxon>Eukaryota</taxon>
        <taxon>Fungi</taxon>
        <taxon>Dikarya</taxon>
        <taxon>Ascomycota</taxon>
        <taxon>Pezizomycotina</taxon>
        <taxon>Eurotiomycetes</taxon>
        <taxon>Eurotiomycetidae</taxon>
        <taxon>Eurotiales</taxon>
        <taxon>Aspergillaceae</taxon>
        <taxon>Aspergillus</taxon>
        <taxon>Aspergillus subgen. Fumigati</taxon>
    </lineage>
</organism>
<dbReference type="Proteomes" id="UP000465266">
    <property type="component" value="Unassembled WGS sequence"/>
</dbReference>
<evidence type="ECO:0000313" key="8">
    <source>
        <dbReference type="Proteomes" id="UP000465266"/>
    </source>
</evidence>
<protein>
    <submittedName>
        <fullName evidence="7">Fungal transcriptional regulatory protein, N-terminal</fullName>
    </submittedName>
</protein>
<evidence type="ECO:0000259" key="6">
    <source>
        <dbReference type="Pfam" id="PF04082"/>
    </source>
</evidence>
<reference evidence="7 8" key="1">
    <citation type="submission" date="2020-01" db="EMBL/GenBank/DDBJ databases">
        <title>Draft genome sequence of Aspergillus udagawae IFM 53868.</title>
        <authorList>
            <person name="Takahashi H."/>
            <person name="Yaguchi T."/>
        </authorList>
    </citation>
    <scope>NUCLEOTIDE SEQUENCE [LARGE SCALE GENOMIC DNA]</scope>
    <source>
        <strain evidence="7 8">IFM 53868</strain>
    </source>
</reference>
<comment type="caution">
    <text evidence="7">The sequence shown here is derived from an EMBL/GenBank/DDBJ whole genome shotgun (WGS) entry which is preliminary data.</text>
</comment>